<organism evidence="2 3">
    <name type="scientific">Actinomadura harenae</name>
    <dbReference type="NCBI Taxonomy" id="2483351"/>
    <lineage>
        <taxon>Bacteria</taxon>
        <taxon>Bacillati</taxon>
        <taxon>Actinomycetota</taxon>
        <taxon>Actinomycetes</taxon>
        <taxon>Streptosporangiales</taxon>
        <taxon>Thermomonosporaceae</taxon>
        <taxon>Actinomadura</taxon>
    </lineage>
</organism>
<feature type="compositionally biased region" description="Basic residues" evidence="1">
    <location>
        <begin position="12"/>
        <end position="21"/>
    </location>
</feature>
<name>A0A3M2MDR3_9ACTN</name>
<keyword evidence="3" id="KW-1185">Reference proteome</keyword>
<proteinExistence type="predicted"/>
<gene>
    <name evidence="2" type="ORF">EBO15_04275</name>
</gene>
<evidence type="ECO:0000313" key="3">
    <source>
        <dbReference type="Proteomes" id="UP000282674"/>
    </source>
</evidence>
<comment type="caution">
    <text evidence="2">The sequence shown here is derived from an EMBL/GenBank/DDBJ whole genome shotgun (WGS) entry which is preliminary data.</text>
</comment>
<dbReference type="Proteomes" id="UP000282674">
    <property type="component" value="Unassembled WGS sequence"/>
</dbReference>
<reference evidence="2 3" key="1">
    <citation type="submission" date="2018-10" db="EMBL/GenBank/DDBJ databases">
        <title>Isolation from soil.</title>
        <authorList>
            <person name="Hu J."/>
        </authorList>
    </citation>
    <scope>NUCLEOTIDE SEQUENCE [LARGE SCALE GENOMIC DNA]</scope>
    <source>
        <strain evidence="2 3">NEAU-Ht49</strain>
    </source>
</reference>
<dbReference type="EMBL" id="RFFG01000005">
    <property type="protein sequence ID" value="RMI47110.1"/>
    <property type="molecule type" value="Genomic_DNA"/>
</dbReference>
<feature type="region of interest" description="Disordered" evidence="1">
    <location>
        <begin position="1"/>
        <end position="21"/>
    </location>
</feature>
<dbReference type="AlphaFoldDB" id="A0A3M2MDR3"/>
<sequence length="61" mass="7485">MSRALAVPGARSPRRRRQRRRRCRRPWLWLWLRPCRCSCRGAGRWSGRPCPMWRRCGPRPR</sequence>
<evidence type="ECO:0000256" key="1">
    <source>
        <dbReference type="SAM" id="MobiDB-lite"/>
    </source>
</evidence>
<protein>
    <submittedName>
        <fullName evidence="2">Uncharacterized protein</fullName>
    </submittedName>
</protein>
<accession>A0A3M2MDR3</accession>
<evidence type="ECO:0000313" key="2">
    <source>
        <dbReference type="EMBL" id="RMI47110.1"/>
    </source>
</evidence>